<evidence type="ECO:0008006" key="3">
    <source>
        <dbReference type="Google" id="ProtNLM"/>
    </source>
</evidence>
<dbReference type="PANTHER" id="PTHR42535">
    <property type="entry name" value="OOKINETE PROTEIN, PUTATIVE-RELATED"/>
    <property type="match status" value="1"/>
</dbReference>
<dbReference type="Gene3D" id="2.60.120.200">
    <property type="match status" value="1"/>
</dbReference>
<dbReference type="Pfam" id="PF13385">
    <property type="entry name" value="Laminin_G_3"/>
    <property type="match status" value="1"/>
</dbReference>
<keyword evidence="2" id="KW-1185">Reference proteome</keyword>
<dbReference type="RefSeq" id="WP_344826995.1">
    <property type="nucleotide sequence ID" value="NZ_BAABEZ010000022.1"/>
</dbReference>
<organism evidence="1 2">
    <name type="scientific">Rurimicrobium arvi</name>
    <dbReference type="NCBI Taxonomy" id="2049916"/>
    <lineage>
        <taxon>Bacteria</taxon>
        <taxon>Pseudomonadati</taxon>
        <taxon>Bacteroidota</taxon>
        <taxon>Chitinophagia</taxon>
        <taxon>Chitinophagales</taxon>
        <taxon>Chitinophagaceae</taxon>
        <taxon>Rurimicrobium</taxon>
    </lineage>
</organism>
<dbReference type="SUPFAM" id="SSF49899">
    <property type="entry name" value="Concanavalin A-like lectins/glucanases"/>
    <property type="match status" value="1"/>
</dbReference>
<dbReference type="InterPro" id="IPR013320">
    <property type="entry name" value="ConA-like_dom_sf"/>
</dbReference>
<evidence type="ECO:0000313" key="1">
    <source>
        <dbReference type="EMBL" id="GAA4456760.1"/>
    </source>
</evidence>
<comment type="caution">
    <text evidence="1">The sequence shown here is derived from an EMBL/GenBank/DDBJ whole genome shotgun (WGS) entry which is preliminary data.</text>
</comment>
<name>A0ABP8MVB5_9BACT</name>
<accession>A0ABP8MVB5</accession>
<evidence type="ECO:0000313" key="2">
    <source>
        <dbReference type="Proteomes" id="UP001501410"/>
    </source>
</evidence>
<gene>
    <name evidence="1" type="ORF">GCM10023092_22500</name>
</gene>
<proteinExistence type="predicted"/>
<protein>
    <recommendedName>
        <fullName evidence="3">Por secretion system C-terminal sorting domain-containing protein</fullName>
    </recommendedName>
</protein>
<sequence length="336" mass="37258">MKTTVLSLFCIVNSFALLAQVDLNKGLMLYLPFKGNTLDASPNANHALNFGATLTSDQWGNPNSAYQFNGVDNYMRIPNDATLQCDAQITICARVNVGGFYNGTCYGNSIVDKGSPDYISGSYSLRFHTSISGGDCNVQDSTKQNYYGQFYNEIPSEAIRNNPPYIIKGQWDCLVYIFDGATAKMYVNGVLRHSFATATSIGTNTQDLFLGKHDNTSYPYWFNGAMDEIRIYNRALNTLEIDSVCSEANPQLSIRELKDAEVLPLLSNPVRNELVLGLNNRDMGGVLTITDLSGRTLLQIARLDRQQVAVDHLAAGMYLVTYQTDDVLMRVKVIKQ</sequence>
<dbReference type="InterPro" id="IPR026444">
    <property type="entry name" value="Secre_tail"/>
</dbReference>
<reference evidence="2" key="1">
    <citation type="journal article" date="2019" name="Int. J. Syst. Evol. Microbiol.">
        <title>The Global Catalogue of Microorganisms (GCM) 10K type strain sequencing project: providing services to taxonomists for standard genome sequencing and annotation.</title>
        <authorList>
            <consortium name="The Broad Institute Genomics Platform"/>
            <consortium name="The Broad Institute Genome Sequencing Center for Infectious Disease"/>
            <person name="Wu L."/>
            <person name="Ma J."/>
        </authorList>
    </citation>
    <scope>NUCLEOTIDE SEQUENCE [LARGE SCALE GENOMIC DNA]</scope>
    <source>
        <strain evidence="2">JCM 31921</strain>
    </source>
</reference>
<dbReference type="Proteomes" id="UP001501410">
    <property type="component" value="Unassembled WGS sequence"/>
</dbReference>
<dbReference type="EMBL" id="BAABEZ010000022">
    <property type="protein sequence ID" value="GAA4456760.1"/>
    <property type="molecule type" value="Genomic_DNA"/>
</dbReference>
<dbReference type="NCBIfam" id="TIGR04183">
    <property type="entry name" value="Por_Secre_tail"/>
    <property type="match status" value="1"/>
</dbReference>
<dbReference type="PANTHER" id="PTHR42535:SF2">
    <property type="entry name" value="CHROMOSOME UNDETERMINED SCAFFOLD_146, WHOLE GENOME SHOTGUN SEQUENCE"/>
    <property type="match status" value="1"/>
</dbReference>